<keyword evidence="1" id="KW-0472">Membrane</keyword>
<accession>A0A4R1J8V8</accession>
<dbReference type="GO" id="GO:0015627">
    <property type="term" value="C:type II protein secretion system complex"/>
    <property type="evidence" value="ECO:0007669"/>
    <property type="project" value="InterPro"/>
</dbReference>
<feature type="domain" description="Type II secretion system protein GspB C-terminal" evidence="2">
    <location>
        <begin position="120"/>
        <end position="177"/>
    </location>
</feature>
<sequence>MNSSTSSRFWFGYSALLIAGIVITGYGGYWSKIHLAQPKLLAPIGQKIDFPALHAIEQPEAKKVDLIALREQQLAEKSGDVQTADAQHVPVIAKQPLSDSRKRSKQPIIALTDIGATMHIPAFVYNAHVFSSDPSLSYIQLNGRTLHQGDHFLGMTVVKILYGKTIFKIKNRLVEQPALEDFKP</sequence>
<dbReference type="AlphaFoldDB" id="A0A4R1J8V8"/>
<evidence type="ECO:0000313" key="4">
    <source>
        <dbReference type="Proteomes" id="UP000295565"/>
    </source>
</evidence>
<proteinExistence type="predicted"/>
<evidence type="ECO:0000259" key="2">
    <source>
        <dbReference type="Pfam" id="PF16537"/>
    </source>
</evidence>
<protein>
    <submittedName>
        <fullName evidence="3">Type II secretion system (T2SS) protein B</fullName>
    </submittedName>
</protein>
<dbReference type="OrthoDB" id="5432325at2"/>
<feature type="transmembrane region" description="Helical" evidence="1">
    <location>
        <begin position="12"/>
        <end position="30"/>
    </location>
</feature>
<evidence type="ECO:0000256" key="1">
    <source>
        <dbReference type="SAM" id="Phobius"/>
    </source>
</evidence>
<gene>
    <name evidence="3" type="ORF">EV690_3162</name>
</gene>
<keyword evidence="1" id="KW-0812">Transmembrane</keyword>
<keyword evidence="4" id="KW-1185">Reference proteome</keyword>
<organism evidence="3 4">
    <name type="scientific">Celerinatantimonas diazotrophica</name>
    <dbReference type="NCBI Taxonomy" id="412034"/>
    <lineage>
        <taxon>Bacteria</taxon>
        <taxon>Pseudomonadati</taxon>
        <taxon>Pseudomonadota</taxon>
        <taxon>Gammaproteobacteria</taxon>
        <taxon>Celerinatantimonadaceae</taxon>
        <taxon>Celerinatantimonas</taxon>
    </lineage>
</organism>
<dbReference type="EMBL" id="SMGD01000016">
    <property type="protein sequence ID" value="TCK47008.1"/>
    <property type="molecule type" value="Genomic_DNA"/>
</dbReference>
<evidence type="ECO:0000313" key="3">
    <source>
        <dbReference type="EMBL" id="TCK47008.1"/>
    </source>
</evidence>
<dbReference type="Pfam" id="PF16537">
    <property type="entry name" value="T2SSB"/>
    <property type="match status" value="1"/>
</dbReference>
<comment type="caution">
    <text evidence="3">The sequence shown here is derived from an EMBL/GenBank/DDBJ whole genome shotgun (WGS) entry which is preliminary data.</text>
</comment>
<keyword evidence="1" id="KW-1133">Transmembrane helix</keyword>
<dbReference type="Proteomes" id="UP000295565">
    <property type="component" value="Unassembled WGS sequence"/>
</dbReference>
<name>A0A4R1J8V8_9GAMM</name>
<dbReference type="RefSeq" id="WP_131913902.1">
    <property type="nucleotide sequence ID" value="NZ_OU594967.1"/>
</dbReference>
<dbReference type="InterPro" id="IPR032389">
    <property type="entry name" value="GspB_C"/>
</dbReference>
<reference evidence="3 4" key="1">
    <citation type="submission" date="2019-03" db="EMBL/GenBank/DDBJ databases">
        <title>Genomic Encyclopedia of Type Strains, Phase IV (KMG-IV): sequencing the most valuable type-strain genomes for metagenomic binning, comparative biology and taxonomic classification.</title>
        <authorList>
            <person name="Goeker M."/>
        </authorList>
    </citation>
    <scope>NUCLEOTIDE SEQUENCE [LARGE SCALE GENOMIC DNA]</scope>
    <source>
        <strain evidence="3 4">DSM 18577</strain>
    </source>
</reference>